<protein>
    <submittedName>
        <fullName evidence="1">Uncharacterized protein</fullName>
    </submittedName>
</protein>
<evidence type="ECO:0000313" key="2">
    <source>
        <dbReference type="Proteomes" id="UP000036166"/>
    </source>
</evidence>
<comment type="caution">
    <text evidence="1">The sequence shown here is derived from an EMBL/GenBank/DDBJ whole genome shotgun (WGS) entry which is preliminary data.</text>
</comment>
<sequence length="68" mass="8173">MIIYELKFYPYDYNANVRRRQTADDRQILQGGTVFFKALILIKTPYENDKFTLSNRGIKRKQTIKKNQ</sequence>
<gene>
    <name evidence="1" type="ORF">ACM15_14105</name>
</gene>
<organism evidence="1 2">
    <name type="scientific">Parabacteroides goldsteinii</name>
    <dbReference type="NCBI Taxonomy" id="328812"/>
    <lineage>
        <taxon>Bacteria</taxon>
        <taxon>Pseudomonadati</taxon>
        <taxon>Bacteroidota</taxon>
        <taxon>Bacteroidia</taxon>
        <taxon>Bacteroidales</taxon>
        <taxon>Tannerellaceae</taxon>
        <taxon>Parabacteroides</taxon>
    </lineage>
</organism>
<dbReference type="Proteomes" id="UP000036166">
    <property type="component" value="Unassembled WGS sequence"/>
</dbReference>
<accession>A0A0J6CIP8</accession>
<dbReference type="AlphaFoldDB" id="A0A0J6CIP8"/>
<evidence type="ECO:0000313" key="1">
    <source>
        <dbReference type="EMBL" id="KMM33058.1"/>
    </source>
</evidence>
<dbReference type="EMBL" id="LFJV01000044">
    <property type="protein sequence ID" value="KMM33058.1"/>
    <property type="molecule type" value="Genomic_DNA"/>
</dbReference>
<reference evidence="1 2" key="1">
    <citation type="submission" date="2015-06" db="EMBL/GenBank/DDBJ databases">
        <title>Draft Genome Sequence of Parabacteroides goldsteinii with Putative Novel Metallo-Beta-Lactamases Isolated from a Blood Culture from a Human Patient.</title>
        <authorList>
            <person name="Krogh T.J."/>
            <person name="Agergaard C.N."/>
            <person name="Moller-Jensen J."/>
            <person name="Justesen U.S."/>
        </authorList>
    </citation>
    <scope>NUCLEOTIDE SEQUENCE [LARGE SCALE GENOMIC DNA]</scope>
    <source>
        <strain evidence="1 2">910340</strain>
    </source>
</reference>
<proteinExistence type="predicted"/>
<name>A0A0J6CIP8_9BACT</name>
<dbReference type="PATRIC" id="fig|328812.4.peg.3645"/>